<sequence length="64" mass="7200">MQTLVNPVIDQGRGIVTRYEKAATIYPAGLHIAGIFPWSARRSKRKFVEKFVRRTPSANSQNGL</sequence>
<keyword evidence="2" id="KW-1185">Reference proteome</keyword>
<comment type="caution">
    <text evidence="1">The sequence shown here is derived from an EMBL/GenBank/DDBJ whole genome shotgun (WGS) entry which is preliminary data.</text>
</comment>
<dbReference type="Proteomes" id="UP000654471">
    <property type="component" value="Unassembled WGS sequence"/>
</dbReference>
<organism evidence="1 2">
    <name type="scientific">Streptomyces albospinus</name>
    <dbReference type="NCBI Taxonomy" id="285515"/>
    <lineage>
        <taxon>Bacteria</taxon>
        <taxon>Bacillati</taxon>
        <taxon>Actinomycetota</taxon>
        <taxon>Actinomycetes</taxon>
        <taxon>Kitasatosporales</taxon>
        <taxon>Streptomycetaceae</taxon>
        <taxon>Streptomyces</taxon>
    </lineage>
</organism>
<dbReference type="EMBL" id="BMRP01000052">
    <property type="protein sequence ID" value="GGU96484.1"/>
    <property type="molecule type" value="Genomic_DNA"/>
</dbReference>
<reference evidence="2" key="1">
    <citation type="journal article" date="2019" name="Int. J. Syst. Evol. Microbiol.">
        <title>The Global Catalogue of Microorganisms (GCM) 10K type strain sequencing project: providing services to taxonomists for standard genome sequencing and annotation.</title>
        <authorList>
            <consortium name="The Broad Institute Genomics Platform"/>
            <consortium name="The Broad Institute Genome Sequencing Center for Infectious Disease"/>
            <person name="Wu L."/>
            <person name="Ma J."/>
        </authorList>
    </citation>
    <scope>NUCLEOTIDE SEQUENCE [LARGE SCALE GENOMIC DNA]</scope>
    <source>
        <strain evidence="2">JCM 3399</strain>
    </source>
</reference>
<evidence type="ECO:0000313" key="1">
    <source>
        <dbReference type="EMBL" id="GGU96484.1"/>
    </source>
</evidence>
<protein>
    <submittedName>
        <fullName evidence="1">Uncharacterized protein</fullName>
    </submittedName>
</protein>
<accession>A0ABQ2VNZ9</accession>
<evidence type="ECO:0000313" key="2">
    <source>
        <dbReference type="Proteomes" id="UP000654471"/>
    </source>
</evidence>
<name>A0ABQ2VNZ9_9ACTN</name>
<proteinExistence type="predicted"/>
<gene>
    <name evidence="1" type="ORF">GCM10010211_74770</name>
</gene>